<evidence type="ECO:0000259" key="5">
    <source>
        <dbReference type="PROSITE" id="PS51078"/>
    </source>
</evidence>
<gene>
    <name evidence="6" type="ORF">BBG48_006540</name>
</gene>
<dbReference type="RefSeq" id="WP_068912991.1">
    <property type="nucleotide sequence ID" value="NZ_MBEW02000012.1"/>
</dbReference>
<name>A0A371IKU3_9FIRM</name>
<dbReference type="PANTHER" id="PTHR30136:SF35">
    <property type="entry name" value="HTH-TYPE TRANSCRIPTIONAL REGULATOR RV1719"/>
    <property type="match status" value="1"/>
</dbReference>
<feature type="domain" description="IclR-ED" evidence="5">
    <location>
        <begin position="66"/>
        <end position="250"/>
    </location>
</feature>
<dbReference type="GO" id="GO:0003677">
    <property type="term" value="F:DNA binding"/>
    <property type="evidence" value="ECO:0007669"/>
    <property type="project" value="UniProtKB-KW"/>
</dbReference>
<dbReference type="PANTHER" id="PTHR30136">
    <property type="entry name" value="HELIX-TURN-HELIX TRANSCRIPTIONAL REGULATOR, ICLR FAMILY"/>
    <property type="match status" value="1"/>
</dbReference>
<dbReference type="SUPFAM" id="SSF55781">
    <property type="entry name" value="GAF domain-like"/>
    <property type="match status" value="1"/>
</dbReference>
<keyword evidence="1" id="KW-0805">Transcription regulation</keyword>
<proteinExistence type="predicted"/>
<accession>A0A371IKU3</accession>
<evidence type="ECO:0000256" key="2">
    <source>
        <dbReference type="ARBA" id="ARBA00023125"/>
    </source>
</evidence>
<dbReference type="GO" id="GO:0045892">
    <property type="term" value="P:negative regulation of DNA-templated transcription"/>
    <property type="evidence" value="ECO:0007669"/>
    <property type="project" value="TreeGrafter"/>
</dbReference>
<evidence type="ECO:0000259" key="4">
    <source>
        <dbReference type="PROSITE" id="PS51077"/>
    </source>
</evidence>
<dbReference type="InterPro" id="IPR005471">
    <property type="entry name" value="Tscrpt_reg_IclR_N"/>
</dbReference>
<dbReference type="Gene3D" id="3.30.450.40">
    <property type="match status" value="1"/>
</dbReference>
<dbReference type="InterPro" id="IPR036390">
    <property type="entry name" value="WH_DNA-bd_sf"/>
</dbReference>
<organism evidence="6 7">
    <name type="scientific">Criibacterium bergeronii</name>
    <dbReference type="NCBI Taxonomy" id="1871336"/>
    <lineage>
        <taxon>Bacteria</taxon>
        <taxon>Bacillati</taxon>
        <taxon>Bacillota</taxon>
        <taxon>Clostridia</taxon>
        <taxon>Peptostreptococcales</taxon>
        <taxon>Filifactoraceae</taxon>
        <taxon>Criibacterium</taxon>
    </lineage>
</organism>
<evidence type="ECO:0000313" key="7">
    <source>
        <dbReference type="Proteomes" id="UP000093352"/>
    </source>
</evidence>
<dbReference type="InterPro" id="IPR036388">
    <property type="entry name" value="WH-like_DNA-bd_sf"/>
</dbReference>
<dbReference type="GO" id="GO:0003700">
    <property type="term" value="F:DNA-binding transcription factor activity"/>
    <property type="evidence" value="ECO:0007669"/>
    <property type="project" value="TreeGrafter"/>
</dbReference>
<dbReference type="PROSITE" id="PS51078">
    <property type="entry name" value="ICLR_ED"/>
    <property type="match status" value="1"/>
</dbReference>
<evidence type="ECO:0000313" key="6">
    <source>
        <dbReference type="EMBL" id="RDY21083.1"/>
    </source>
</evidence>
<evidence type="ECO:0000256" key="3">
    <source>
        <dbReference type="ARBA" id="ARBA00023163"/>
    </source>
</evidence>
<protein>
    <submittedName>
        <fullName evidence="6">IclR family transcriptional regulator</fullName>
    </submittedName>
</protein>
<dbReference type="Gene3D" id="1.10.10.10">
    <property type="entry name" value="Winged helix-like DNA-binding domain superfamily/Winged helix DNA-binding domain"/>
    <property type="match status" value="1"/>
</dbReference>
<keyword evidence="3" id="KW-0804">Transcription</keyword>
<comment type="caution">
    <text evidence="6">The sequence shown here is derived from an EMBL/GenBank/DDBJ whole genome shotgun (WGS) entry which is preliminary data.</text>
</comment>
<dbReference type="EMBL" id="MBEW02000012">
    <property type="protein sequence ID" value="RDY21083.1"/>
    <property type="molecule type" value="Genomic_DNA"/>
</dbReference>
<sequence>MEKKNQSIERTFLILECFKNYKKGATLTDLSDATGLHKSTVFRFLDTLISLGYIRKSELKYHLTFKFYNIASSYLNEYNLIEISEPYLEKLSENLNEVVHLVVRDGNYCVYVNKIEDNNAITMGSKIGARIPLLLSSVGKAIISYQSDDEIKAVYEQSIINNLFDEDKLDFNDLINDIKETRQTGIGIDDEDNEPGIFCVGAAIKAVGGQIIGALSVTGPKTRMIEKVKSENIKQQVLETAKLISSKMGN</sequence>
<keyword evidence="2" id="KW-0238">DNA-binding</keyword>
<dbReference type="Pfam" id="PF09339">
    <property type="entry name" value="HTH_IclR"/>
    <property type="match status" value="1"/>
</dbReference>
<dbReference type="SMART" id="SM00346">
    <property type="entry name" value="HTH_ICLR"/>
    <property type="match status" value="1"/>
</dbReference>
<evidence type="ECO:0000256" key="1">
    <source>
        <dbReference type="ARBA" id="ARBA00023015"/>
    </source>
</evidence>
<dbReference type="SUPFAM" id="SSF46785">
    <property type="entry name" value="Winged helix' DNA-binding domain"/>
    <property type="match status" value="1"/>
</dbReference>
<reference evidence="6 7" key="1">
    <citation type="journal article" date="2016" name="Genome Announc.">
        <title>Draft Genome Sequence of Criibacterium bergeronii gen. nov., sp. nov., Strain CCRI-22567T, Isolated from a Vaginal Sample from a Woman with Bacterial Vaginosis.</title>
        <authorList>
            <person name="Maheux A.F."/>
            <person name="Berube E."/>
            <person name="Boudreau D.K."/>
            <person name="Raymond F."/>
            <person name="Corbeil J."/>
            <person name="Roy P.H."/>
            <person name="Boissinot M."/>
            <person name="Omar R.F."/>
        </authorList>
    </citation>
    <scope>NUCLEOTIDE SEQUENCE [LARGE SCALE GENOMIC DNA]</scope>
    <source>
        <strain evidence="6 7">CCRI-22567</strain>
    </source>
</reference>
<dbReference type="PROSITE" id="PS51077">
    <property type="entry name" value="HTH_ICLR"/>
    <property type="match status" value="1"/>
</dbReference>
<dbReference type="InterPro" id="IPR029016">
    <property type="entry name" value="GAF-like_dom_sf"/>
</dbReference>
<dbReference type="Pfam" id="PF01614">
    <property type="entry name" value="IclR_C"/>
    <property type="match status" value="1"/>
</dbReference>
<dbReference type="AlphaFoldDB" id="A0A371IKU3"/>
<feature type="domain" description="HTH iclR-type" evidence="4">
    <location>
        <begin position="5"/>
        <end position="65"/>
    </location>
</feature>
<dbReference type="InterPro" id="IPR050707">
    <property type="entry name" value="HTH_MetabolicPath_Reg"/>
</dbReference>
<keyword evidence="7" id="KW-1185">Reference proteome</keyword>
<dbReference type="InterPro" id="IPR014757">
    <property type="entry name" value="Tscrpt_reg_IclR_C"/>
</dbReference>
<dbReference type="STRING" id="1871336.BBG48_08780"/>
<dbReference type="Proteomes" id="UP000093352">
    <property type="component" value="Unassembled WGS sequence"/>
</dbReference>